<evidence type="ECO:0000313" key="2">
    <source>
        <dbReference type="Proteomes" id="UP000827092"/>
    </source>
</evidence>
<reference evidence="1 2" key="1">
    <citation type="journal article" date="2022" name="Nat. Ecol. Evol.">
        <title>A masculinizing supergene underlies an exaggerated male reproductive morph in a spider.</title>
        <authorList>
            <person name="Hendrickx F."/>
            <person name="De Corte Z."/>
            <person name="Sonet G."/>
            <person name="Van Belleghem S.M."/>
            <person name="Kostlbacher S."/>
            <person name="Vangestel C."/>
        </authorList>
    </citation>
    <scope>NUCLEOTIDE SEQUENCE [LARGE SCALE GENOMIC DNA]</scope>
    <source>
        <strain evidence="1">W744_W776</strain>
    </source>
</reference>
<dbReference type="AlphaFoldDB" id="A0AAV6TMJ9"/>
<dbReference type="Proteomes" id="UP000827092">
    <property type="component" value="Unassembled WGS sequence"/>
</dbReference>
<protein>
    <submittedName>
        <fullName evidence="1">Uncharacterized protein</fullName>
    </submittedName>
</protein>
<keyword evidence="2" id="KW-1185">Reference proteome</keyword>
<gene>
    <name evidence="1" type="ORF">JTE90_025018</name>
</gene>
<accession>A0AAV6TMJ9</accession>
<dbReference type="EMBL" id="JAFNEN010002061">
    <property type="protein sequence ID" value="KAG8173104.1"/>
    <property type="molecule type" value="Genomic_DNA"/>
</dbReference>
<organism evidence="1 2">
    <name type="scientific">Oedothorax gibbosus</name>
    <dbReference type="NCBI Taxonomy" id="931172"/>
    <lineage>
        <taxon>Eukaryota</taxon>
        <taxon>Metazoa</taxon>
        <taxon>Ecdysozoa</taxon>
        <taxon>Arthropoda</taxon>
        <taxon>Chelicerata</taxon>
        <taxon>Arachnida</taxon>
        <taxon>Araneae</taxon>
        <taxon>Araneomorphae</taxon>
        <taxon>Entelegynae</taxon>
        <taxon>Araneoidea</taxon>
        <taxon>Linyphiidae</taxon>
        <taxon>Erigoninae</taxon>
        <taxon>Oedothorax</taxon>
    </lineage>
</organism>
<comment type="caution">
    <text evidence="1">The sequence shown here is derived from an EMBL/GenBank/DDBJ whole genome shotgun (WGS) entry which is preliminary data.</text>
</comment>
<name>A0AAV6TMJ9_9ARAC</name>
<evidence type="ECO:0000313" key="1">
    <source>
        <dbReference type="EMBL" id="KAG8173104.1"/>
    </source>
</evidence>
<proteinExistence type="predicted"/>
<sequence length="145" mass="16432">MKSYHRTLYRYGLRPDVPTRHRVRDVLLRASSRLRHGHRGLRVGNRHLRAGAPHRVDGAGAGLAGGHASHRWPRSQLLRVRALLRPLENIRKRAVKAKRGSVASVVNHASHYHAERCNGNGYLRKGSLPNSEPALYFSFHTTFIK</sequence>